<reference evidence="3" key="1">
    <citation type="submission" date="2022-08" db="EMBL/GenBank/DDBJ databases">
        <title>Genome Sequence of the sulphate-reducing bacterium, Pseudodesulfovibrio portus JCM14722.</title>
        <authorList>
            <person name="Kondo R."/>
            <person name="Kataoka T."/>
        </authorList>
    </citation>
    <scope>NUCLEOTIDE SEQUENCE</scope>
    <source>
        <strain evidence="3">JCM 14722</strain>
    </source>
</reference>
<keyword evidence="1" id="KW-0175">Coiled coil</keyword>
<organism evidence="3 4">
    <name type="scientific">Pseudodesulfovibrio portus</name>
    <dbReference type="NCBI Taxonomy" id="231439"/>
    <lineage>
        <taxon>Bacteria</taxon>
        <taxon>Pseudomonadati</taxon>
        <taxon>Thermodesulfobacteriota</taxon>
        <taxon>Desulfovibrionia</taxon>
        <taxon>Desulfovibrionales</taxon>
        <taxon>Desulfovibrionaceae</taxon>
    </lineage>
</organism>
<accession>A0ABM8AW89</accession>
<proteinExistence type="predicted"/>
<feature type="coiled-coil region" evidence="1">
    <location>
        <begin position="85"/>
        <end position="112"/>
    </location>
</feature>
<feature type="compositionally biased region" description="Gly residues" evidence="2">
    <location>
        <begin position="8"/>
        <end position="22"/>
    </location>
</feature>
<gene>
    <name evidence="3" type="ORF">JCM14722_30680</name>
</gene>
<protein>
    <recommendedName>
        <fullName evidence="5">DUF5320 domain-containing protein</fullName>
    </recommendedName>
</protein>
<dbReference type="Proteomes" id="UP001061361">
    <property type="component" value="Chromosome"/>
</dbReference>
<evidence type="ECO:0008006" key="5">
    <source>
        <dbReference type="Google" id="ProtNLM"/>
    </source>
</evidence>
<name>A0ABM8AW89_9BACT</name>
<sequence>MPRRDGTGPNGMGSQTGRGLGMCTGVNAPGLNRGYGAGYGRRGGMRARNGYGYGPGFRGGRGGWGGGGGWWGGTPDYAAVYPDARESLEERAAFLEAELASVKRRMEELNGDDAE</sequence>
<dbReference type="Pfam" id="PF17253">
    <property type="entry name" value="DUF5320"/>
    <property type="match status" value="1"/>
</dbReference>
<keyword evidence="4" id="KW-1185">Reference proteome</keyword>
<dbReference type="EMBL" id="AP026708">
    <property type="protein sequence ID" value="BDQ35526.1"/>
    <property type="molecule type" value="Genomic_DNA"/>
</dbReference>
<evidence type="ECO:0000256" key="1">
    <source>
        <dbReference type="SAM" id="Coils"/>
    </source>
</evidence>
<evidence type="ECO:0000313" key="4">
    <source>
        <dbReference type="Proteomes" id="UP001061361"/>
    </source>
</evidence>
<feature type="region of interest" description="Disordered" evidence="2">
    <location>
        <begin position="1"/>
        <end position="24"/>
    </location>
</feature>
<evidence type="ECO:0000313" key="3">
    <source>
        <dbReference type="EMBL" id="BDQ35526.1"/>
    </source>
</evidence>
<evidence type="ECO:0000256" key="2">
    <source>
        <dbReference type="SAM" id="MobiDB-lite"/>
    </source>
</evidence>
<dbReference type="InterPro" id="IPR035205">
    <property type="entry name" value="DUF5320"/>
</dbReference>